<gene>
    <name evidence="2" type="ORF">L6637_03065</name>
    <name evidence="1" type="ORF">L6654_07070</name>
</gene>
<evidence type="ECO:0000313" key="4">
    <source>
        <dbReference type="Proteomes" id="UP001139054"/>
    </source>
</evidence>
<accession>A0A9X1U8W4</accession>
<protein>
    <recommendedName>
        <fullName evidence="5">Autotransporter outer membrane beta-barrel domain-containing protein</fullName>
    </recommendedName>
</protein>
<sequence length="314" mass="31138">MAGTIGKGQIRVVGMADADTVINGGTEIVVGGDVFNTTINEGGVQDVYHRGRTHDVTINDGGLQNLREGATAYNTVINSGGVQDAHGNAFDTIVNGGGVQDLWGASNTAVVNAGGFQVVESGGIAGYSYLMGGAQSVKSGGGAGFTYVEKGGVLYDWGGTAETDIGAGGKEIVFKGGRADETTVETGGLLSVQAGGTAKDMAFGGTNATLDLALASDFTGYISGWQAADKIDLHNIKSGAGTTFGFSENAANTGGVLTISDGATVAKLNLIGQFTNADFAVSADAGGGVIVSHPVEMVAGPPAGAVIAAAAHVS</sequence>
<name>A0A9X1U8W4_9BRAD</name>
<dbReference type="EMBL" id="JAKLTY010000004">
    <property type="protein sequence ID" value="MCG2626383.1"/>
    <property type="molecule type" value="Genomic_DNA"/>
</dbReference>
<dbReference type="NCBIfam" id="TIGR04415">
    <property type="entry name" value="O_hepto_targRPT"/>
    <property type="match status" value="4"/>
</dbReference>
<organism evidence="1 4">
    <name type="scientific">Bradyrhizobium zhengyangense</name>
    <dbReference type="NCBI Taxonomy" id="2911009"/>
    <lineage>
        <taxon>Bacteria</taxon>
        <taxon>Pseudomonadati</taxon>
        <taxon>Pseudomonadota</taxon>
        <taxon>Alphaproteobacteria</taxon>
        <taxon>Hyphomicrobiales</taxon>
        <taxon>Nitrobacteraceae</taxon>
        <taxon>Bradyrhizobium</taxon>
    </lineage>
</organism>
<dbReference type="RefSeq" id="WP_237869124.1">
    <property type="nucleotide sequence ID" value="NZ_JAKLTY010000004.1"/>
</dbReference>
<dbReference type="EMBL" id="JAKLUA010000001">
    <property type="protein sequence ID" value="MCG2665913.1"/>
    <property type="molecule type" value="Genomic_DNA"/>
</dbReference>
<reference evidence="1" key="1">
    <citation type="submission" date="2022-01" db="EMBL/GenBank/DDBJ databases">
        <title>Genome sequnece data of strain Bradyrhizobium sp. nov.</title>
        <authorList>
            <person name="Zhang J."/>
        </authorList>
    </citation>
    <scope>NUCLEOTIDE SEQUENCE</scope>
    <source>
        <strain evidence="2">WYCCWR 12774</strain>
        <strain evidence="1">WYCCWR 13023</strain>
    </source>
</reference>
<evidence type="ECO:0000313" key="3">
    <source>
        <dbReference type="Proteomes" id="UP001139012"/>
    </source>
</evidence>
<dbReference type="Gene3D" id="2.160.20.20">
    <property type="match status" value="1"/>
</dbReference>
<evidence type="ECO:0000313" key="1">
    <source>
        <dbReference type="EMBL" id="MCG2626383.1"/>
    </source>
</evidence>
<proteinExistence type="predicted"/>
<dbReference type="Proteomes" id="UP001139012">
    <property type="component" value="Unassembled WGS sequence"/>
</dbReference>
<evidence type="ECO:0008006" key="5">
    <source>
        <dbReference type="Google" id="ProtNLM"/>
    </source>
</evidence>
<evidence type="ECO:0000313" key="2">
    <source>
        <dbReference type="EMBL" id="MCG2665913.1"/>
    </source>
</evidence>
<dbReference type="InterPro" id="IPR012332">
    <property type="entry name" value="Autotransporter_pectin_lyase_C"/>
</dbReference>
<dbReference type="AlphaFoldDB" id="A0A9X1U8W4"/>
<dbReference type="InterPro" id="IPR030930">
    <property type="entry name" value="AIDA"/>
</dbReference>
<keyword evidence="3" id="KW-1185">Reference proteome</keyword>
<dbReference type="Proteomes" id="UP001139054">
    <property type="component" value="Unassembled WGS sequence"/>
</dbReference>
<comment type="caution">
    <text evidence="1">The sequence shown here is derived from an EMBL/GenBank/DDBJ whole genome shotgun (WGS) entry which is preliminary data.</text>
</comment>